<dbReference type="Pfam" id="PF00903">
    <property type="entry name" value="Glyoxalase"/>
    <property type="match status" value="1"/>
</dbReference>
<evidence type="ECO:0000313" key="4">
    <source>
        <dbReference type="Proteomes" id="UP000663918"/>
    </source>
</evidence>
<dbReference type="RefSeq" id="WP_207870889.1">
    <property type="nucleotide sequence ID" value="NZ_CP062222.1"/>
</dbReference>
<dbReference type="Proteomes" id="UP000663918">
    <property type="component" value="Chromosome"/>
</dbReference>
<feature type="domain" description="VOC" evidence="2">
    <location>
        <begin position="1"/>
        <end position="111"/>
    </location>
</feature>
<dbReference type="InterPro" id="IPR029068">
    <property type="entry name" value="Glyas_Bleomycin-R_OHBP_Dase"/>
</dbReference>
<dbReference type="EMBL" id="CP062222">
    <property type="protein sequence ID" value="QTC91711.1"/>
    <property type="molecule type" value="Genomic_DNA"/>
</dbReference>
<keyword evidence="4" id="KW-1185">Reference proteome</keyword>
<dbReference type="InterPro" id="IPR004360">
    <property type="entry name" value="Glyas_Fos-R_dOase_dom"/>
</dbReference>
<proteinExistence type="predicted"/>
<dbReference type="Gene3D" id="3.10.180.10">
    <property type="entry name" value="2,3-Dihydroxybiphenyl 1,2-Dioxygenase, domain 1"/>
    <property type="match status" value="1"/>
</dbReference>
<dbReference type="SUPFAM" id="SSF54593">
    <property type="entry name" value="Glyoxalase/Bleomycin resistance protein/Dihydroxybiphenyl dioxygenase"/>
    <property type="match status" value="1"/>
</dbReference>
<name>A0A975C0U8_9CAUL</name>
<sequence length="111" mass="12352">MSRSVLFYTWILDFKLAHIFPGPTDPAYAILTRDGDELHLSSQADDGIAGQSILVLTKDVDADFAAMKERGFVPPDREESPLHQGPIDQTWGTREFAVDDPDGNTVCFVQR</sequence>
<feature type="region of interest" description="Disordered" evidence="1">
    <location>
        <begin position="73"/>
        <end position="95"/>
    </location>
</feature>
<evidence type="ECO:0000313" key="3">
    <source>
        <dbReference type="EMBL" id="QTC91711.1"/>
    </source>
</evidence>
<accession>A0A975C0U8</accession>
<dbReference type="AlphaFoldDB" id="A0A975C0U8"/>
<evidence type="ECO:0000259" key="2">
    <source>
        <dbReference type="PROSITE" id="PS51819"/>
    </source>
</evidence>
<dbReference type="KEGG" id="bgoe:IFJ75_01890"/>
<gene>
    <name evidence="3" type="ORF">IFJ75_01890</name>
</gene>
<protein>
    <submittedName>
        <fullName evidence="3">VOC family protein</fullName>
    </submittedName>
</protein>
<evidence type="ECO:0000256" key="1">
    <source>
        <dbReference type="SAM" id="MobiDB-lite"/>
    </source>
</evidence>
<reference evidence="3" key="1">
    <citation type="submission" date="2020-09" db="EMBL/GenBank/DDBJ databases">
        <title>Brevundimonas sp. LVF2 isolated from a puddle in Goettingen, Germany.</title>
        <authorList>
            <person name="Friedrich I."/>
            <person name="Klassen A."/>
            <person name="Hannes N."/>
            <person name="Schneider D."/>
            <person name="Hertel R."/>
            <person name="Daniel R."/>
        </authorList>
    </citation>
    <scope>NUCLEOTIDE SEQUENCE</scope>
    <source>
        <strain evidence="3">LVF2</strain>
    </source>
</reference>
<dbReference type="PROSITE" id="PS51819">
    <property type="entry name" value="VOC"/>
    <property type="match status" value="1"/>
</dbReference>
<dbReference type="InterPro" id="IPR037523">
    <property type="entry name" value="VOC_core"/>
</dbReference>
<organism evidence="3 4">
    <name type="scientific">Brevundimonas goettingensis</name>
    <dbReference type="NCBI Taxonomy" id="2774190"/>
    <lineage>
        <taxon>Bacteria</taxon>
        <taxon>Pseudomonadati</taxon>
        <taxon>Pseudomonadota</taxon>
        <taxon>Alphaproteobacteria</taxon>
        <taxon>Caulobacterales</taxon>
        <taxon>Caulobacteraceae</taxon>
        <taxon>Brevundimonas</taxon>
    </lineage>
</organism>